<dbReference type="EMBL" id="MDYL01000014">
    <property type="protein sequence ID" value="OQD73745.1"/>
    <property type="molecule type" value="Genomic_DNA"/>
</dbReference>
<proteinExistence type="predicted"/>
<keyword evidence="2" id="KW-1185">Reference proteome</keyword>
<organism evidence="1 2">
    <name type="scientific">Penicillium decumbens</name>
    <dbReference type="NCBI Taxonomy" id="69771"/>
    <lineage>
        <taxon>Eukaryota</taxon>
        <taxon>Fungi</taxon>
        <taxon>Dikarya</taxon>
        <taxon>Ascomycota</taxon>
        <taxon>Pezizomycotina</taxon>
        <taxon>Eurotiomycetes</taxon>
        <taxon>Eurotiomycetidae</taxon>
        <taxon>Eurotiales</taxon>
        <taxon>Aspergillaceae</taxon>
        <taxon>Penicillium</taxon>
    </lineage>
</organism>
<dbReference type="AlphaFoldDB" id="A0A1V6P9X0"/>
<accession>A0A1V6P9X0</accession>
<dbReference type="Proteomes" id="UP000191522">
    <property type="component" value="Unassembled WGS sequence"/>
</dbReference>
<evidence type="ECO:0000313" key="2">
    <source>
        <dbReference type="Proteomes" id="UP000191522"/>
    </source>
</evidence>
<name>A0A1V6P9X0_PENDC</name>
<sequence length="162" mass="18622">MSVLFANTDHLKRRLDPTDGDEICNVMKLPLTKRRCKHDAIKDEVSNIEFLKDGTVSLGALFALNRLSLRQEFGQNTPDYSMTTVDMILRNRGHDNTHHVLEAIRMVRNMATLVIYHDTVDEYPVKTAIEDVRIKLYRTDFGRVPTRADLIEHGHTVWAASF</sequence>
<evidence type="ECO:0000313" key="1">
    <source>
        <dbReference type="EMBL" id="OQD73745.1"/>
    </source>
</evidence>
<protein>
    <submittedName>
        <fullName evidence="1">Uncharacterized protein</fullName>
    </submittedName>
</protein>
<comment type="caution">
    <text evidence="1">The sequence shown here is derived from an EMBL/GenBank/DDBJ whole genome shotgun (WGS) entry which is preliminary data.</text>
</comment>
<gene>
    <name evidence="1" type="ORF">PENDEC_c014G05509</name>
</gene>
<reference evidence="2" key="1">
    <citation type="journal article" date="2017" name="Nat. Microbiol.">
        <title>Global analysis of biosynthetic gene clusters reveals vast potential of secondary metabolite production in Penicillium species.</title>
        <authorList>
            <person name="Nielsen J.C."/>
            <person name="Grijseels S."/>
            <person name="Prigent S."/>
            <person name="Ji B."/>
            <person name="Dainat J."/>
            <person name="Nielsen K.F."/>
            <person name="Frisvad J.C."/>
            <person name="Workman M."/>
            <person name="Nielsen J."/>
        </authorList>
    </citation>
    <scope>NUCLEOTIDE SEQUENCE [LARGE SCALE GENOMIC DNA]</scope>
    <source>
        <strain evidence="2">IBT 11843</strain>
    </source>
</reference>